<sequence length="57" mass="6363">MLRQYAHWIKFAEMGTSSIDQEKRDEESLGGILYDLSADDTIARRDLESGGSVSVTL</sequence>
<dbReference type="EMBL" id="FCOE02000030">
    <property type="protein sequence ID" value="SAK89200.1"/>
    <property type="molecule type" value="Genomic_DNA"/>
</dbReference>
<evidence type="ECO:0000313" key="2">
    <source>
        <dbReference type="Proteomes" id="UP000054911"/>
    </source>
</evidence>
<gene>
    <name evidence="1" type="ORF">AWB80_06252</name>
</gene>
<keyword evidence="2" id="KW-1185">Reference proteome</keyword>
<accession>A0A158D4D3</accession>
<dbReference type="AlphaFoldDB" id="A0A158D4D3"/>
<evidence type="ECO:0000313" key="1">
    <source>
        <dbReference type="EMBL" id="SAK89200.1"/>
    </source>
</evidence>
<proteinExistence type="predicted"/>
<dbReference type="RefSeq" id="WP_160147491.1">
    <property type="nucleotide sequence ID" value="NZ_FCOE02000030.1"/>
</dbReference>
<dbReference type="Proteomes" id="UP000054911">
    <property type="component" value="Unassembled WGS sequence"/>
</dbReference>
<name>A0A158D4D3_9BURK</name>
<reference evidence="1" key="1">
    <citation type="submission" date="2016-01" db="EMBL/GenBank/DDBJ databases">
        <authorList>
            <person name="Peeters C."/>
        </authorList>
    </citation>
    <scope>NUCLEOTIDE SEQUENCE [LARGE SCALE GENOMIC DNA]</scope>
    <source>
        <strain evidence="1">LMG 29323</strain>
    </source>
</reference>
<protein>
    <submittedName>
        <fullName evidence="1">Uncharacterized protein</fullName>
    </submittedName>
</protein>
<organism evidence="1 2">
    <name type="scientific">Caballeronia pedi</name>
    <dbReference type="NCBI Taxonomy" id="1777141"/>
    <lineage>
        <taxon>Bacteria</taxon>
        <taxon>Pseudomonadati</taxon>
        <taxon>Pseudomonadota</taxon>
        <taxon>Betaproteobacteria</taxon>
        <taxon>Burkholderiales</taxon>
        <taxon>Burkholderiaceae</taxon>
        <taxon>Caballeronia</taxon>
    </lineage>
</organism>
<comment type="caution">
    <text evidence="1">The sequence shown here is derived from an EMBL/GenBank/DDBJ whole genome shotgun (WGS) entry which is preliminary data.</text>
</comment>